<evidence type="ECO:0000313" key="3">
    <source>
        <dbReference type="Proteomes" id="UP000246464"/>
    </source>
</evidence>
<reference evidence="2 3" key="1">
    <citation type="submission" date="2017-12" db="EMBL/GenBank/DDBJ databases">
        <title>Integrating genomic resources of turbot (Scophthalmus maximus) in depth evaluation of genetic and physical mapping variation across individuals.</title>
        <authorList>
            <person name="Martinez P."/>
        </authorList>
    </citation>
    <scope>NUCLEOTIDE SEQUENCE [LARGE SCALE GENOMIC DNA]</scope>
</reference>
<name>A0A2U9CB03_SCOMX</name>
<feature type="non-terminal residue" evidence="2">
    <location>
        <position position="1"/>
    </location>
</feature>
<feature type="compositionally biased region" description="Basic and acidic residues" evidence="1">
    <location>
        <begin position="17"/>
        <end position="52"/>
    </location>
</feature>
<keyword evidence="3" id="KW-1185">Reference proteome</keyword>
<dbReference type="AlphaFoldDB" id="A0A2U9CB03"/>
<protein>
    <submittedName>
        <fullName evidence="2">Uncharacterized protein</fullName>
    </submittedName>
</protein>
<evidence type="ECO:0000313" key="2">
    <source>
        <dbReference type="EMBL" id="AWP13373.1"/>
    </source>
</evidence>
<feature type="non-terminal residue" evidence="2">
    <location>
        <position position="147"/>
    </location>
</feature>
<feature type="region of interest" description="Disordered" evidence="1">
    <location>
        <begin position="1"/>
        <end position="52"/>
    </location>
</feature>
<dbReference type="EMBL" id="CP026256">
    <property type="protein sequence ID" value="AWP13373.1"/>
    <property type="molecule type" value="Genomic_DNA"/>
</dbReference>
<gene>
    <name evidence="2" type="ORF">SMAX5B_018383</name>
</gene>
<sequence>PARSPSGSRSLNRAVSKGREKANEGKQTQGDREERRLCSHRDAAGRSGDGGKRVVCIRQRRESRRMCLETGGWWTQLLFPSWSNARGERSQIASCEKFNCKSYGCEKRLTSRYSRHHQFSQLSRIFKSDIMSAITMNIDGGMTLALK</sequence>
<feature type="compositionally biased region" description="Polar residues" evidence="1">
    <location>
        <begin position="1"/>
        <end position="13"/>
    </location>
</feature>
<accession>A0A2U9CB03</accession>
<organism evidence="2 3">
    <name type="scientific">Scophthalmus maximus</name>
    <name type="common">Turbot</name>
    <name type="synonym">Psetta maxima</name>
    <dbReference type="NCBI Taxonomy" id="52904"/>
    <lineage>
        <taxon>Eukaryota</taxon>
        <taxon>Metazoa</taxon>
        <taxon>Chordata</taxon>
        <taxon>Craniata</taxon>
        <taxon>Vertebrata</taxon>
        <taxon>Euteleostomi</taxon>
        <taxon>Actinopterygii</taxon>
        <taxon>Neopterygii</taxon>
        <taxon>Teleostei</taxon>
        <taxon>Neoteleostei</taxon>
        <taxon>Acanthomorphata</taxon>
        <taxon>Carangaria</taxon>
        <taxon>Pleuronectiformes</taxon>
        <taxon>Pleuronectoidei</taxon>
        <taxon>Scophthalmidae</taxon>
        <taxon>Scophthalmus</taxon>
    </lineage>
</organism>
<proteinExistence type="predicted"/>
<dbReference type="Proteomes" id="UP000246464">
    <property type="component" value="Chromosome 14"/>
</dbReference>
<evidence type="ECO:0000256" key="1">
    <source>
        <dbReference type="SAM" id="MobiDB-lite"/>
    </source>
</evidence>